<name>A0A0F9WGW4_9ZZZZ</name>
<gene>
    <name evidence="1" type="ORF">LCGC14_0357580</name>
</gene>
<dbReference type="EMBL" id="LAZR01000275">
    <property type="protein sequence ID" value="KKN77633.1"/>
    <property type="molecule type" value="Genomic_DNA"/>
</dbReference>
<protein>
    <submittedName>
        <fullName evidence="1">Uncharacterized protein</fullName>
    </submittedName>
</protein>
<sequence length="53" mass="6000">MKAVIEAVVVCQSKRYEKPVIRKVKKMSFPRDIIEVSGNCVVCRQCSSCHGCR</sequence>
<comment type="caution">
    <text evidence="1">The sequence shown here is derived from an EMBL/GenBank/DDBJ whole genome shotgun (WGS) entry which is preliminary data.</text>
</comment>
<organism evidence="1">
    <name type="scientific">marine sediment metagenome</name>
    <dbReference type="NCBI Taxonomy" id="412755"/>
    <lineage>
        <taxon>unclassified sequences</taxon>
        <taxon>metagenomes</taxon>
        <taxon>ecological metagenomes</taxon>
    </lineage>
</organism>
<dbReference type="AlphaFoldDB" id="A0A0F9WGW4"/>
<reference evidence="1" key="1">
    <citation type="journal article" date="2015" name="Nature">
        <title>Complex archaea that bridge the gap between prokaryotes and eukaryotes.</title>
        <authorList>
            <person name="Spang A."/>
            <person name="Saw J.H."/>
            <person name="Jorgensen S.L."/>
            <person name="Zaremba-Niedzwiedzka K."/>
            <person name="Martijn J."/>
            <person name="Lind A.E."/>
            <person name="van Eijk R."/>
            <person name="Schleper C."/>
            <person name="Guy L."/>
            <person name="Ettema T.J."/>
        </authorList>
    </citation>
    <scope>NUCLEOTIDE SEQUENCE</scope>
</reference>
<proteinExistence type="predicted"/>
<accession>A0A0F9WGW4</accession>
<evidence type="ECO:0000313" key="1">
    <source>
        <dbReference type="EMBL" id="KKN77633.1"/>
    </source>
</evidence>